<dbReference type="FunFam" id="3.40.720.10:FF:000047">
    <property type="entry name" value="Arylsulfatase"/>
    <property type="match status" value="1"/>
</dbReference>
<evidence type="ECO:0000313" key="7">
    <source>
        <dbReference type="EMBL" id="MBC8592426.1"/>
    </source>
</evidence>
<dbReference type="InterPro" id="IPR000917">
    <property type="entry name" value="Sulfatase_N"/>
</dbReference>
<evidence type="ECO:0000259" key="6">
    <source>
        <dbReference type="Pfam" id="PF00884"/>
    </source>
</evidence>
<proteinExistence type="inferred from homology"/>
<evidence type="ECO:0000313" key="8">
    <source>
        <dbReference type="Proteomes" id="UP000651085"/>
    </source>
</evidence>
<dbReference type="Proteomes" id="UP000651085">
    <property type="component" value="Unassembled WGS sequence"/>
</dbReference>
<dbReference type="AlphaFoldDB" id="A0A926IP63"/>
<reference evidence="7" key="1">
    <citation type="submission" date="2020-08" db="EMBL/GenBank/DDBJ databases">
        <title>Genome public.</title>
        <authorList>
            <person name="Liu C."/>
            <person name="Sun Q."/>
        </authorList>
    </citation>
    <scope>NUCLEOTIDE SEQUENCE</scope>
    <source>
        <strain evidence="7">N12</strain>
    </source>
</reference>
<dbReference type="FunFam" id="3.30.1120.10:FF:000008">
    <property type="entry name" value="Arylsulfatase"/>
    <property type="match status" value="1"/>
</dbReference>
<name>A0A926IP63_9BACT</name>
<dbReference type="Gene3D" id="3.30.1120.10">
    <property type="match status" value="1"/>
</dbReference>
<comment type="similarity">
    <text evidence="1">Belongs to the sulfatase family.</text>
</comment>
<dbReference type="PANTHER" id="PTHR42693">
    <property type="entry name" value="ARYLSULFATASE FAMILY MEMBER"/>
    <property type="match status" value="1"/>
</dbReference>
<dbReference type="SUPFAM" id="SSF53649">
    <property type="entry name" value="Alkaline phosphatase-like"/>
    <property type="match status" value="1"/>
</dbReference>
<keyword evidence="3" id="KW-0378">Hydrolase</keyword>
<sequence length="555" mass="63295">MKKHLLLAGTLALGASISAQEKPNIIIILADDLGFSDLGCFGGEIHTPVLDGMAKKGVRMTQLYNSARSCPSRANLLTGLYPHQTGLGHMTGNHPNWPRGYSGFRSESDNVTIAEVLKDNGYFTAMAGKWHLGKVNPIQRGFQEYFGLLGGFDSFWNPKVYSRLPEDRTPRQYAEGEFYATNVITDYAIDFINQANDEKQPLFLYLAYNAPHFPLHAPKEMTDKYMKTYMQGWDKIRDARWKRIVKLGLMQGNPQLSPRGIVPESFMFKGPNYELPAWDSLTKDQQTDLARRMSIFAAMVDIMDQNIGRVMNTLKKNGELDNTFIIFMSDNGACAEWTEFGFDKHSGLNHHTHVGEELDQMGLPGTYHHYGTGWANVCCTPFTLYKHFAHEGGISTPCIINWGKNVKNKGGIDHQPAQFVDIMSTCLDLAKAEYPKTYQGRTIAPAVGTSLLPIVEGKQLPERYIYAEHEGNRMVRKGDWKLVSAYCKQDNWELYNIREDRTEQNDLSAKYPEKVKELEEAYFEWADRSDVLYFPKFWNESNKQSKLKFKEYKTR</sequence>
<dbReference type="InterPro" id="IPR024607">
    <property type="entry name" value="Sulfatase_CS"/>
</dbReference>
<dbReference type="RefSeq" id="WP_369411051.1">
    <property type="nucleotide sequence ID" value="NZ_JACRTF010000001.1"/>
</dbReference>
<evidence type="ECO:0000256" key="2">
    <source>
        <dbReference type="ARBA" id="ARBA00022723"/>
    </source>
</evidence>
<feature type="modified residue" description="3-oxoalanine (Ser)" evidence="5">
    <location>
        <position position="69"/>
    </location>
</feature>
<gene>
    <name evidence="7" type="ORF">H8744_04040</name>
</gene>
<protein>
    <submittedName>
        <fullName evidence="7">Arylsulfatase</fullName>
    </submittedName>
</protein>
<dbReference type="EMBL" id="JACRTF010000001">
    <property type="protein sequence ID" value="MBC8592426.1"/>
    <property type="molecule type" value="Genomic_DNA"/>
</dbReference>
<dbReference type="PANTHER" id="PTHR42693:SF53">
    <property type="entry name" value="ENDO-4-O-SULFATASE"/>
    <property type="match status" value="1"/>
</dbReference>
<accession>A0A926IP63</accession>
<dbReference type="Pfam" id="PF00884">
    <property type="entry name" value="Sulfatase"/>
    <property type="match status" value="1"/>
</dbReference>
<keyword evidence="2" id="KW-0479">Metal-binding</keyword>
<keyword evidence="8" id="KW-1185">Reference proteome</keyword>
<comment type="caution">
    <text evidence="7">The sequence shown here is derived from an EMBL/GenBank/DDBJ whole genome shotgun (WGS) entry which is preliminary data.</text>
</comment>
<dbReference type="InterPro" id="IPR017850">
    <property type="entry name" value="Alkaline_phosphatase_core_sf"/>
</dbReference>
<evidence type="ECO:0000256" key="4">
    <source>
        <dbReference type="ARBA" id="ARBA00022837"/>
    </source>
</evidence>
<dbReference type="CDD" id="cd16025">
    <property type="entry name" value="PAS_like"/>
    <property type="match status" value="1"/>
</dbReference>
<evidence type="ECO:0000256" key="5">
    <source>
        <dbReference type="PIRSR" id="PIRSR600917-52"/>
    </source>
</evidence>
<evidence type="ECO:0000256" key="3">
    <source>
        <dbReference type="ARBA" id="ARBA00022801"/>
    </source>
</evidence>
<dbReference type="InterPro" id="IPR050738">
    <property type="entry name" value="Sulfatase"/>
</dbReference>
<feature type="domain" description="Sulfatase N-terminal" evidence="6">
    <location>
        <begin position="23"/>
        <end position="431"/>
    </location>
</feature>
<evidence type="ECO:0000256" key="1">
    <source>
        <dbReference type="ARBA" id="ARBA00008779"/>
    </source>
</evidence>
<dbReference type="GO" id="GO:0046872">
    <property type="term" value="F:metal ion binding"/>
    <property type="evidence" value="ECO:0007669"/>
    <property type="project" value="UniProtKB-KW"/>
</dbReference>
<dbReference type="Gene3D" id="3.40.720.10">
    <property type="entry name" value="Alkaline Phosphatase, subunit A"/>
    <property type="match status" value="1"/>
</dbReference>
<comment type="PTM">
    <text evidence="5">The conversion to 3-oxoalanine (also known as C-formylglycine, FGly), of a serine or cysteine residue in prokaryotes and of a cysteine residue in eukaryotes, is critical for catalytic activity.</text>
</comment>
<dbReference type="PROSITE" id="PS00149">
    <property type="entry name" value="SULFATASE_2"/>
    <property type="match status" value="1"/>
</dbReference>
<organism evidence="7 8">
    <name type="scientific">Jilunia laotingensis</name>
    <dbReference type="NCBI Taxonomy" id="2763675"/>
    <lineage>
        <taxon>Bacteria</taxon>
        <taxon>Pseudomonadati</taxon>
        <taxon>Bacteroidota</taxon>
        <taxon>Bacteroidia</taxon>
        <taxon>Bacteroidales</taxon>
        <taxon>Bacteroidaceae</taxon>
        <taxon>Jilunia</taxon>
    </lineage>
</organism>
<keyword evidence="4" id="KW-0106">Calcium</keyword>
<dbReference type="GO" id="GO:0004065">
    <property type="term" value="F:arylsulfatase activity"/>
    <property type="evidence" value="ECO:0007669"/>
    <property type="project" value="TreeGrafter"/>
</dbReference>